<organism evidence="2 3">
    <name type="scientific">Colletotrichum musicola</name>
    <dbReference type="NCBI Taxonomy" id="2175873"/>
    <lineage>
        <taxon>Eukaryota</taxon>
        <taxon>Fungi</taxon>
        <taxon>Dikarya</taxon>
        <taxon>Ascomycota</taxon>
        <taxon>Pezizomycotina</taxon>
        <taxon>Sordariomycetes</taxon>
        <taxon>Hypocreomycetidae</taxon>
        <taxon>Glomerellales</taxon>
        <taxon>Glomerellaceae</taxon>
        <taxon>Colletotrichum</taxon>
        <taxon>Colletotrichum orchidearum species complex</taxon>
    </lineage>
</organism>
<feature type="compositionally biased region" description="Polar residues" evidence="1">
    <location>
        <begin position="156"/>
        <end position="169"/>
    </location>
</feature>
<proteinExistence type="predicted"/>
<comment type="caution">
    <text evidence="2">The sequence shown here is derived from an EMBL/GenBank/DDBJ whole genome shotgun (WGS) entry which is preliminary data.</text>
</comment>
<dbReference type="Proteomes" id="UP000639643">
    <property type="component" value="Unassembled WGS sequence"/>
</dbReference>
<protein>
    <submittedName>
        <fullName evidence="2">Uncharacterized protein</fullName>
    </submittedName>
</protein>
<feature type="region of interest" description="Disordered" evidence="1">
    <location>
        <begin position="90"/>
        <end position="169"/>
    </location>
</feature>
<dbReference type="EMBL" id="WIGM01000474">
    <property type="protein sequence ID" value="KAF6824235.1"/>
    <property type="molecule type" value="Genomic_DNA"/>
</dbReference>
<evidence type="ECO:0000256" key="1">
    <source>
        <dbReference type="SAM" id="MobiDB-lite"/>
    </source>
</evidence>
<gene>
    <name evidence="2" type="ORF">CMUS01_10336</name>
</gene>
<evidence type="ECO:0000313" key="2">
    <source>
        <dbReference type="EMBL" id="KAF6824235.1"/>
    </source>
</evidence>
<accession>A0A8H6K4C1</accession>
<name>A0A8H6K4C1_9PEZI</name>
<dbReference type="OrthoDB" id="3559235at2759"/>
<keyword evidence="3" id="KW-1185">Reference proteome</keyword>
<dbReference type="AlphaFoldDB" id="A0A8H6K4C1"/>
<evidence type="ECO:0000313" key="3">
    <source>
        <dbReference type="Proteomes" id="UP000639643"/>
    </source>
</evidence>
<feature type="region of interest" description="Disordered" evidence="1">
    <location>
        <begin position="1"/>
        <end position="26"/>
    </location>
</feature>
<reference evidence="2" key="1">
    <citation type="journal article" date="2020" name="Phytopathology">
        <title>Genome Sequence Resources of Colletotrichum truncatum, C. plurivorum, C. musicola, and C. sojae: Four Species Pathogenic to Soybean (Glycine max).</title>
        <authorList>
            <person name="Rogerio F."/>
            <person name="Boufleur T.R."/>
            <person name="Ciampi-Guillardi M."/>
            <person name="Sukno S.A."/>
            <person name="Thon M.R."/>
            <person name="Massola Junior N.S."/>
            <person name="Baroncelli R."/>
        </authorList>
    </citation>
    <scope>NUCLEOTIDE SEQUENCE</scope>
    <source>
        <strain evidence="2">LFN0074</strain>
    </source>
</reference>
<sequence>MQEDQGMGAMFHAGSMSGRRVEPGNAADKALTGSLDALETARGELLTRVSVARVGVTGSAADGFQVDLKVLRDMNNKVEKALGRKLVLAERLQDRSTDAETDTVSLQPADLESMRPANQPLPSSDGGAKAHQEWLAARKKSEDDMLDFWMPGGGASSVSKSTQESEFTN</sequence>